<dbReference type="AlphaFoldDB" id="A0A174DW04"/>
<gene>
    <name evidence="3" type="ORF">ERS852392_02742</name>
</gene>
<evidence type="ECO:0000256" key="1">
    <source>
        <dbReference type="SAM" id="Phobius"/>
    </source>
</evidence>
<accession>A0A174DW04</accession>
<protein>
    <submittedName>
        <fullName evidence="3">Protein of uncharacterized function (DUF3592)</fullName>
    </submittedName>
</protein>
<dbReference type="RefSeq" id="WP_055302635.1">
    <property type="nucleotide sequence ID" value="NZ_CYYR01000021.1"/>
</dbReference>
<feature type="transmembrane region" description="Helical" evidence="1">
    <location>
        <begin position="124"/>
        <end position="143"/>
    </location>
</feature>
<dbReference type="Pfam" id="PF12158">
    <property type="entry name" value="DUF3592"/>
    <property type="match status" value="1"/>
</dbReference>
<feature type="domain" description="DUF3592" evidence="2">
    <location>
        <begin position="42"/>
        <end position="106"/>
    </location>
</feature>
<evidence type="ECO:0000313" key="3">
    <source>
        <dbReference type="EMBL" id="CUO29731.1"/>
    </source>
</evidence>
<organism evidence="3 4">
    <name type="scientific">Roseburia inulinivorans</name>
    <dbReference type="NCBI Taxonomy" id="360807"/>
    <lineage>
        <taxon>Bacteria</taxon>
        <taxon>Bacillati</taxon>
        <taxon>Bacillota</taxon>
        <taxon>Clostridia</taxon>
        <taxon>Lachnospirales</taxon>
        <taxon>Lachnospiraceae</taxon>
        <taxon>Roseburia</taxon>
    </lineage>
</organism>
<sequence>MIIAIVIGVSCLFWIIAAILFVCAKGVDRRISESKKDCVEKTTATVVDVEEVYKRNVDTYNYTWYPAYEFYLNGERVVQKSVIGTGKNSVQTGQQTILYYNPENPHMIYVPAENQTSVSTILKIIGIAFVICGCLAGIIGFVVSKNM</sequence>
<proteinExistence type="predicted"/>
<keyword evidence="1" id="KW-1133">Transmembrane helix</keyword>
<name>A0A174DW04_9FIRM</name>
<keyword evidence="1" id="KW-0812">Transmembrane</keyword>
<dbReference type="Proteomes" id="UP000095395">
    <property type="component" value="Unassembled WGS sequence"/>
</dbReference>
<dbReference type="InterPro" id="IPR021994">
    <property type="entry name" value="DUF3592"/>
</dbReference>
<feature type="transmembrane region" description="Helical" evidence="1">
    <location>
        <begin position="6"/>
        <end position="27"/>
    </location>
</feature>
<reference evidence="3 4" key="1">
    <citation type="submission" date="2015-09" db="EMBL/GenBank/DDBJ databases">
        <authorList>
            <consortium name="Pathogen Informatics"/>
        </authorList>
    </citation>
    <scope>NUCLEOTIDE SEQUENCE [LARGE SCALE GENOMIC DNA]</scope>
    <source>
        <strain evidence="3 4">2789STDY5608835</strain>
    </source>
</reference>
<keyword evidence="1" id="KW-0472">Membrane</keyword>
<evidence type="ECO:0000313" key="4">
    <source>
        <dbReference type="Proteomes" id="UP000095395"/>
    </source>
</evidence>
<dbReference type="EMBL" id="CYYR01000021">
    <property type="protein sequence ID" value="CUO29731.1"/>
    <property type="molecule type" value="Genomic_DNA"/>
</dbReference>
<evidence type="ECO:0000259" key="2">
    <source>
        <dbReference type="Pfam" id="PF12158"/>
    </source>
</evidence>